<accession>A0ABD8B264</accession>
<sequence length="92" mass="10535">MEKVIECGVIIKGEFHRILIHQLPTDIIEQDYPWVGHERRSTKVSFSEYGDGQLISFTKEWKIGEINKIGVLPNECIVSSINGEHQPTIEQT</sequence>
<proteinExistence type="predicted"/>
<gene>
    <name evidence="1" type="ORF">V6668_31490</name>
</gene>
<name>A0ABD8B264_PAEAM</name>
<dbReference type="Proteomes" id="UP001364764">
    <property type="component" value="Plasmid pY5S7-1"/>
</dbReference>
<reference evidence="1 2" key="1">
    <citation type="submission" date="2024-02" db="EMBL/GenBank/DDBJ databases">
        <title>Complete sequences of two Paenibacillus sp. strains and one Lysinibacillus strain isolated from the environment on STAA medium highlight biotechnological potential.</title>
        <authorList>
            <person name="Attere S.A."/>
            <person name="Piche L.C."/>
            <person name="Intertaglia L."/>
            <person name="Lami R."/>
            <person name="Charette S.J."/>
            <person name="Vincent A.T."/>
        </authorList>
    </citation>
    <scope>NUCLEOTIDE SEQUENCE [LARGE SCALE GENOMIC DNA]</scope>
    <source>
        <strain evidence="1 2">Y5S-7</strain>
        <plasmid evidence="1 2">pY5S7-1</plasmid>
    </source>
</reference>
<organism evidence="1 2">
    <name type="scientific">Paenibacillus amylolyticus</name>
    <dbReference type="NCBI Taxonomy" id="1451"/>
    <lineage>
        <taxon>Bacteria</taxon>
        <taxon>Bacillati</taxon>
        <taxon>Bacillota</taxon>
        <taxon>Bacilli</taxon>
        <taxon>Bacillales</taxon>
        <taxon>Paenibacillaceae</taxon>
        <taxon>Paenibacillus</taxon>
    </lineage>
</organism>
<dbReference type="GeneID" id="93480097"/>
<protein>
    <submittedName>
        <fullName evidence="1">Uncharacterized protein</fullName>
    </submittedName>
</protein>
<dbReference type="RefSeq" id="WP_338709092.1">
    <property type="nucleotide sequence ID" value="NZ_CP145893.1"/>
</dbReference>
<evidence type="ECO:0000313" key="2">
    <source>
        <dbReference type="Proteomes" id="UP001364764"/>
    </source>
</evidence>
<keyword evidence="1" id="KW-0614">Plasmid</keyword>
<dbReference type="EMBL" id="CP145893">
    <property type="protein sequence ID" value="WWP23917.1"/>
    <property type="molecule type" value="Genomic_DNA"/>
</dbReference>
<evidence type="ECO:0000313" key="1">
    <source>
        <dbReference type="EMBL" id="WWP23917.1"/>
    </source>
</evidence>
<dbReference type="AlphaFoldDB" id="A0ABD8B264"/>
<geneLocation type="plasmid" evidence="1 2">
    <name>pY5S7-1</name>
</geneLocation>